<dbReference type="AlphaFoldDB" id="A0A813W3H5"/>
<dbReference type="PANTHER" id="PTHR11062:SF73">
    <property type="entry name" value="EXOSTOSIN-LIKE 3"/>
    <property type="match status" value="1"/>
</dbReference>
<comment type="similarity">
    <text evidence="1">Belongs to the glycosyltransferase 47 family.</text>
</comment>
<organism evidence="3 5">
    <name type="scientific">Didymodactylos carnosus</name>
    <dbReference type="NCBI Taxonomy" id="1234261"/>
    <lineage>
        <taxon>Eukaryota</taxon>
        <taxon>Metazoa</taxon>
        <taxon>Spiralia</taxon>
        <taxon>Gnathifera</taxon>
        <taxon>Rotifera</taxon>
        <taxon>Eurotatoria</taxon>
        <taxon>Bdelloidea</taxon>
        <taxon>Philodinida</taxon>
        <taxon>Philodinidae</taxon>
        <taxon>Didymodactylos</taxon>
    </lineage>
</organism>
<evidence type="ECO:0000259" key="2">
    <source>
        <dbReference type="Pfam" id="PF03016"/>
    </source>
</evidence>
<sequence length="747" mass="88864">MTAVNMIEDILENDNLVVYFSHHCIRDLRIANIFDKKHSLTHVHKIRNFFHHLLPKLTFGVKELVDEWSSFTFDKKSNDPSNDTVNLSDCLINGIMEHEDNVQHISVSRRYTNRTSANGTYTNVIKLFHEITDAANFEQGRLYLPAEKDIDVKFETPATHTLTSESGKAVERFLCGCVIDAIYHPVTYSDKKLLIIDTVYFLESIPSREITDESINELFAPDLKTIIDLKPKAGGVVRRNKKRKSNVKRYKKRESASNLPMVMMIDGMKNFENTIDRDKRSKQFYFTSFIEQRLNFYNEWKQKNKTHIIFNHYIGTWPSYSRTIDFVLPTQYILATTSLTADEYSCLSHLTYPLFHENLPVWYSINTYKDEERLYLRSILLSFKGKGYWDVLHYRTFFKHLHNGKDTLIIFTDEDDKNSSSKDYDYIELMQRSNYCLVPSGRRLSSYRFLEVLKYSCIPIIINHEWMLPFSEIIEWHNVAIILSNNFTLSLLPFYLQTTISEHERESRRKMCYQLWLRYFSSIDRITRTTLEILNDRYSSQKRPKWLWMTYYGALFTDIDYGLGRDGKWSRYPFYYSDLLSKDKKERSFSYYFRSLRQCQINHGPEFIYCHKNGTMLKFKRKMSDCIIRMSNSQQMNGTQLCQLYTRWLIDPANVIFTPSLDILFIHKYYLYLYKTQYKMRLQLSGNYTQETFWLINLVSHVIQNKVFMHYNKPFISNFTDLFTDPVDNVTHIFGYEPVRTYGCIVF</sequence>
<accession>A0A813W3H5</accession>
<evidence type="ECO:0000256" key="1">
    <source>
        <dbReference type="ARBA" id="ARBA00010271"/>
    </source>
</evidence>
<dbReference type="InterPro" id="IPR004263">
    <property type="entry name" value="Exostosin"/>
</dbReference>
<dbReference type="Proteomes" id="UP000663829">
    <property type="component" value="Unassembled WGS sequence"/>
</dbReference>
<dbReference type="PANTHER" id="PTHR11062">
    <property type="entry name" value="EXOSTOSIN HEPARAN SULFATE GLYCOSYLTRANSFERASE -RELATED"/>
    <property type="match status" value="1"/>
</dbReference>
<comment type="caution">
    <text evidence="3">The sequence shown here is derived from an EMBL/GenBank/DDBJ whole genome shotgun (WGS) entry which is preliminary data.</text>
</comment>
<dbReference type="EMBL" id="CAJOBC010000854">
    <property type="protein sequence ID" value="CAF3632717.1"/>
    <property type="molecule type" value="Genomic_DNA"/>
</dbReference>
<name>A0A813W3H5_9BILA</name>
<evidence type="ECO:0000313" key="3">
    <source>
        <dbReference type="EMBL" id="CAF0845179.1"/>
    </source>
</evidence>
<feature type="domain" description="Exostosin GT47" evidence="2">
    <location>
        <begin position="259"/>
        <end position="486"/>
    </location>
</feature>
<gene>
    <name evidence="3" type="ORF">GPM918_LOCUS5775</name>
    <name evidence="4" type="ORF">SRO942_LOCUS5775</name>
</gene>
<dbReference type="Pfam" id="PF03016">
    <property type="entry name" value="Exostosin_GT47"/>
    <property type="match status" value="1"/>
</dbReference>
<dbReference type="OrthoDB" id="5954868at2759"/>
<dbReference type="GO" id="GO:0015012">
    <property type="term" value="P:heparan sulfate proteoglycan biosynthetic process"/>
    <property type="evidence" value="ECO:0007669"/>
    <property type="project" value="UniProtKB-ARBA"/>
</dbReference>
<dbReference type="EMBL" id="CAJNOQ010000854">
    <property type="protein sequence ID" value="CAF0845179.1"/>
    <property type="molecule type" value="Genomic_DNA"/>
</dbReference>
<keyword evidence="5" id="KW-1185">Reference proteome</keyword>
<evidence type="ECO:0000313" key="5">
    <source>
        <dbReference type="Proteomes" id="UP000663829"/>
    </source>
</evidence>
<dbReference type="InterPro" id="IPR040911">
    <property type="entry name" value="Exostosin_GT47"/>
</dbReference>
<evidence type="ECO:0000313" key="4">
    <source>
        <dbReference type="EMBL" id="CAF3632717.1"/>
    </source>
</evidence>
<reference evidence="3" key="1">
    <citation type="submission" date="2021-02" db="EMBL/GenBank/DDBJ databases">
        <authorList>
            <person name="Nowell W R."/>
        </authorList>
    </citation>
    <scope>NUCLEOTIDE SEQUENCE</scope>
</reference>
<proteinExistence type="inferred from homology"/>
<dbReference type="Proteomes" id="UP000681722">
    <property type="component" value="Unassembled WGS sequence"/>
</dbReference>
<protein>
    <recommendedName>
        <fullName evidence="2">Exostosin GT47 domain-containing protein</fullName>
    </recommendedName>
</protein>
<dbReference type="GO" id="GO:0016757">
    <property type="term" value="F:glycosyltransferase activity"/>
    <property type="evidence" value="ECO:0007669"/>
    <property type="project" value="InterPro"/>
</dbReference>